<feature type="transmembrane region" description="Helical" evidence="6">
    <location>
        <begin position="713"/>
        <end position="732"/>
    </location>
</feature>
<dbReference type="Gene3D" id="1.20.1640.10">
    <property type="entry name" value="Multidrug efflux transporter AcrB transmembrane domain"/>
    <property type="match status" value="2"/>
</dbReference>
<evidence type="ECO:0000256" key="2">
    <source>
        <dbReference type="ARBA" id="ARBA00022475"/>
    </source>
</evidence>
<keyword evidence="3 6" id="KW-0812">Transmembrane</keyword>
<evidence type="ECO:0000313" key="8">
    <source>
        <dbReference type="EMBL" id="SEW33448.1"/>
    </source>
</evidence>
<feature type="domain" description="SSD" evidence="7">
    <location>
        <begin position="256"/>
        <end position="378"/>
    </location>
</feature>
<feature type="transmembrane region" description="Helical" evidence="6">
    <location>
        <begin position="738"/>
        <end position="761"/>
    </location>
</feature>
<feature type="transmembrane region" description="Helical" evidence="6">
    <location>
        <begin position="279"/>
        <end position="300"/>
    </location>
</feature>
<proteinExistence type="predicted"/>
<dbReference type="InterPro" id="IPR000731">
    <property type="entry name" value="SSD"/>
</dbReference>
<organism evidence="8 9">
    <name type="scientific">Roseivirga pacifica</name>
    <dbReference type="NCBI Taxonomy" id="1267423"/>
    <lineage>
        <taxon>Bacteria</taxon>
        <taxon>Pseudomonadati</taxon>
        <taxon>Bacteroidota</taxon>
        <taxon>Cytophagia</taxon>
        <taxon>Cytophagales</taxon>
        <taxon>Roseivirgaceae</taxon>
        <taxon>Roseivirga</taxon>
    </lineage>
</organism>
<dbReference type="GO" id="GO:0005886">
    <property type="term" value="C:plasma membrane"/>
    <property type="evidence" value="ECO:0007669"/>
    <property type="project" value="UniProtKB-SubCell"/>
</dbReference>
<dbReference type="RefSeq" id="WP_090259381.1">
    <property type="nucleotide sequence ID" value="NZ_FOIR01000002.1"/>
</dbReference>
<dbReference type="GO" id="GO:0022857">
    <property type="term" value="F:transmembrane transporter activity"/>
    <property type="evidence" value="ECO:0007669"/>
    <property type="project" value="InterPro"/>
</dbReference>
<dbReference type="InterPro" id="IPR004869">
    <property type="entry name" value="MMPL_dom"/>
</dbReference>
<keyword evidence="2" id="KW-1003">Cell membrane</keyword>
<dbReference type="PANTHER" id="PTHR33406">
    <property type="entry name" value="MEMBRANE PROTEIN MJ1562-RELATED"/>
    <property type="match status" value="1"/>
</dbReference>
<sequence length="768" mass="86139">MNKLTQKVSKGKAEDKVFRLRTLWRFYESFNAKKATFCLLLLALLTAVFASQLPKLRFSYSFDSFFPEGDADLERYNKLTEEFGLYNDFLFVVLPSKEAYTTTFIERVNTLKKSMEDWPEVTEVRSPFELAKFQINPFGVNKVPLLPKTELNETIIEESGLMGNFFGREQKSIMLFLEHIKFADKEASDVFLAKLTDHLENEGFENHNVSGKTQIQLAFTELLETELGRLLILGFVTVLLVLILLFRSFKGLLLPLSVLLLTIIWTLGFMVLTGKQVDAMVVMIPAILLIVALSDVVHFAHKFDDFLKKGNTVQGAINATVKTIGKATFLTSITTAIGFLSLLFIPIKPIREFGMYTASGVVFAFLITFIFLPALLYFLPKPIERSDKSADRWNALLSSLYLLIAKYQKGFVAVTALASIAIMLGTPLLRINTGLNVGLQKDEPILETVAYFDKNFDGFRPFEMVATLSTPDDLFDLETLQQLERLESYLEENYGVKHIQSPLNIIKGLNSGIYGASTSKYAIPETKDLRKIKRYFFSPSLNEERSYLFTEDQLQFRILGRTEDLGSHHFNTLNKDLNAFLEKEINSEKLSVSLTGSSFLIDKTDRYVAGSLAKGLGFAIIMVFVFILAFFRSLKIGLLTLLVNALPVLLLFGLMGLLGIDLNISTAIVFTVAFGIAVDDSIHFIARYQIEKERKLEANSAVERTFFSTGKSILITTLIIAIGFSLLLTSVFSGAYYLGFFIVIAAVIALVLDIIILPILLGMGSKKS</sequence>
<feature type="transmembrane region" description="Helical" evidence="6">
    <location>
        <begin position="327"/>
        <end position="347"/>
    </location>
</feature>
<reference evidence="9" key="1">
    <citation type="submission" date="2016-10" db="EMBL/GenBank/DDBJ databases">
        <authorList>
            <person name="Varghese N."/>
            <person name="Submissions S."/>
        </authorList>
    </citation>
    <scope>NUCLEOTIDE SEQUENCE [LARGE SCALE GENOMIC DNA]</scope>
    <source>
        <strain evidence="9">CGMCC 1.12402</strain>
    </source>
</reference>
<evidence type="ECO:0000256" key="5">
    <source>
        <dbReference type="ARBA" id="ARBA00023136"/>
    </source>
</evidence>
<keyword evidence="4 6" id="KW-1133">Transmembrane helix</keyword>
<dbReference type="OrthoDB" id="9805018at2"/>
<protein>
    <recommendedName>
        <fullName evidence="7">SSD domain-containing protein</fullName>
    </recommendedName>
</protein>
<evidence type="ECO:0000256" key="4">
    <source>
        <dbReference type="ARBA" id="ARBA00022989"/>
    </source>
</evidence>
<evidence type="ECO:0000256" key="1">
    <source>
        <dbReference type="ARBA" id="ARBA00004651"/>
    </source>
</evidence>
<evidence type="ECO:0000256" key="6">
    <source>
        <dbReference type="SAM" id="Phobius"/>
    </source>
</evidence>
<dbReference type="PANTHER" id="PTHR33406:SF13">
    <property type="entry name" value="MEMBRANE PROTEIN YDFJ"/>
    <property type="match status" value="1"/>
</dbReference>
<keyword evidence="5 6" id="KW-0472">Membrane</keyword>
<dbReference type="InterPro" id="IPR050545">
    <property type="entry name" value="Mycobact_MmpL"/>
</dbReference>
<feature type="transmembrane region" description="Helical" evidence="6">
    <location>
        <begin position="664"/>
        <end position="686"/>
    </location>
</feature>
<dbReference type="AlphaFoldDB" id="A0A1I0R0A4"/>
<evidence type="ECO:0000259" key="7">
    <source>
        <dbReference type="PROSITE" id="PS50156"/>
    </source>
</evidence>
<dbReference type="PROSITE" id="PS50156">
    <property type="entry name" value="SSD"/>
    <property type="match status" value="2"/>
</dbReference>
<feature type="transmembrane region" description="Helical" evidence="6">
    <location>
        <begin position="253"/>
        <end position="273"/>
    </location>
</feature>
<dbReference type="SUPFAM" id="SSF82866">
    <property type="entry name" value="Multidrug efflux transporter AcrB transmembrane domain"/>
    <property type="match status" value="2"/>
</dbReference>
<feature type="transmembrane region" description="Helical" evidence="6">
    <location>
        <begin position="410"/>
        <end position="429"/>
    </location>
</feature>
<evidence type="ECO:0000313" key="9">
    <source>
        <dbReference type="Proteomes" id="UP000199437"/>
    </source>
</evidence>
<dbReference type="Pfam" id="PF03176">
    <property type="entry name" value="MMPL"/>
    <property type="match status" value="2"/>
</dbReference>
<dbReference type="EMBL" id="FOIR01000002">
    <property type="protein sequence ID" value="SEW33448.1"/>
    <property type="molecule type" value="Genomic_DNA"/>
</dbReference>
<feature type="transmembrane region" description="Helical" evidence="6">
    <location>
        <begin position="353"/>
        <end position="379"/>
    </location>
</feature>
<dbReference type="Proteomes" id="UP000199437">
    <property type="component" value="Unassembled WGS sequence"/>
</dbReference>
<dbReference type="PRINTS" id="PR00702">
    <property type="entry name" value="ACRIFLAVINRP"/>
</dbReference>
<comment type="subcellular location">
    <subcellularLocation>
        <location evidence="1">Cell membrane</location>
        <topology evidence="1">Multi-pass membrane protein</topology>
    </subcellularLocation>
</comment>
<dbReference type="InterPro" id="IPR001036">
    <property type="entry name" value="Acrflvin-R"/>
</dbReference>
<accession>A0A1I0R0A4</accession>
<feature type="transmembrane region" description="Helical" evidence="6">
    <location>
        <begin position="227"/>
        <end position="246"/>
    </location>
</feature>
<feature type="transmembrane region" description="Helical" evidence="6">
    <location>
        <begin position="638"/>
        <end position="658"/>
    </location>
</feature>
<feature type="domain" description="SSD" evidence="7">
    <location>
        <begin position="636"/>
        <end position="763"/>
    </location>
</feature>
<evidence type="ECO:0000256" key="3">
    <source>
        <dbReference type="ARBA" id="ARBA00022692"/>
    </source>
</evidence>
<keyword evidence="9" id="KW-1185">Reference proteome</keyword>
<name>A0A1I0R0A4_9BACT</name>
<gene>
    <name evidence="8" type="ORF">SAMN05216290_3006</name>
</gene>
<feature type="transmembrane region" description="Helical" evidence="6">
    <location>
        <begin position="607"/>
        <end position="631"/>
    </location>
</feature>
<dbReference type="GeneID" id="99987688"/>